<organism evidence="2 3">
    <name type="scientific">Goodea atripinnis</name>
    <dbReference type="NCBI Taxonomy" id="208336"/>
    <lineage>
        <taxon>Eukaryota</taxon>
        <taxon>Metazoa</taxon>
        <taxon>Chordata</taxon>
        <taxon>Craniata</taxon>
        <taxon>Vertebrata</taxon>
        <taxon>Euteleostomi</taxon>
        <taxon>Actinopterygii</taxon>
        <taxon>Neopterygii</taxon>
        <taxon>Teleostei</taxon>
        <taxon>Neoteleostei</taxon>
        <taxon>Acanthomorphata</taxon>
        <taxon>Ovalentaria</taxon>
        <taxon>Atherinomorphae</taxon>
        <taxon>Cyprinodontiformes</taxon>
        <taxon>Goodeidae</taxon>
        <taxon>Goodea</taxon>
    </lineage>
</organism>
<feature type="domain" description="Ig-like" evidence="1">
    <location>
        <begin position="6"/>
        <end position="106"/>
    </location>
</feature>
<dbReference type="InterPro" id="IPR036179">
    <property type="entry name" value="Ig-like_dom_sf"/>
</dbReference>
<dbReference type="InterPro" id="IPR003598">
    <property type="entry name" value="Ig_sub2"/>
</dbReference>
<evidence type="ECO:0000313" key="3">
    <source>
        <dbReference type="Proteomes" id="UP001476798"/>
    </source>
</evidence>
<protein>
    <submittedName>
        <fullName evidence="2">Fibroblast growth factor receptor-like 1</fullName>
    </submittedName>
</protein>
<dbReference type="InterPro" id="IPR007110">
    <property type="entry name" value="Ig-like_dom"/>
</dbReference>
<dbReference type="PROSITE" id="PS50835">
    <property type="entry name" value="IG_LIKE"/>
    <property type="match status" value="1"/>
</dbReference>
<dbReference type="Gene3D" id="2.60.40.10">
    <property type="entry name" value="Immunoglobulins"/>
    <property type="match status" value="1"/>
</dbReference>
<name>A0ABV0MPC5_9TELE</name>
<dbReference type="InterPro" id="IPR052615">
    <property type="entry name" value="FGFRL"/>
</dbReference>
<dbReference type="InterPro" id="IPR013098">
    <property type="entry name" value="Ig_I-set"/>
</dbReference>
<dbReference type="InterPro" id="IPR013783">
    <property type="entry name" value="Ig-like_fold"/>
</dbReference>
<dbReference type="SMART" id="SM00408">
    <property type="entry name" value="IGc2"/>
    <property type="match status" value="1"/>
</dbReference>
<dbReference type="Proteomes" id="UP001476798">
    <property type="component" value="Unassembled WGS sequence"/>
</dbReference>
<comment type="caution">
    <text evidence="2">The sequence shown here is derived from an EMBL/GenBank/DDBJ whole genome shotgun (WGS) entry which is preliminary data.</text>
</comment>
<dbReference type="PANTHER" id="PTHR19890:SF10">
    <property type="entry name" value="FIBROBLAST GROWTH FACTOR RECEPTOR-LIKE 1"/>
    <property type="match status" value="1"/>
</dbReference>
<proteinExistence type="predicted"/>
<reference evidence="2 3" key="1">
    <citation type="submission" date="2021-06" db="EMBL/GenBank/DDBJ databases">
        <authorList>
            <person name="Palmer J.M."/>
        </authorList>
    </citation>
    <scope>NUCLEOTIDE SEQUENCE [LARGE SCALE GENOMIC DNA]</scope>
    <source>
        <strain evidence="2 3">GA_2019</strain>
        <tissue evidence="2">Muscle</tissue>
    </source>
</reference>
<dbReference type="PANTHER" id="PTHR19890">
    <property type="entry name" value="FIBROBLAST GROWTH FACTOR RECEPTOR"/>
    <property type="match status" value="1"/>
</dbReference>
<dbReference type="EMBL" id="JAHRIO010010199">
    <property type="protein sequence ID" value="MEQ2160950.1"/>
    <property type="molecule type" value="Genomic_DNA"/>
</dbReference>
<keyword evidence="3" id="KW-1185">Reference proteome</keyword>
<evidence type="ECO:0000313" key="2">
    <source>
        <dbReference type="EMBL" id="MEQ2160950.1"/>
    </source>
</evidence>
<dbReference type="Pfam" id="PF07679">
    <property type="entry name" value="I-set"/>
    <property type="match status" value="1"/>
</dbReference>
<dbReference type="SMART" id="SM00409">
    <property type="entry name" value="IG"/>
    <property type="match status" value="1"/>
</dbReference>
<accession>A0ABV0MPC5</accession>
<dbReference type="InterPro" id="IPR003599">
    <property type="entry name" value="Ig_sub"/>
</dbReference>
<sequence>MYSETPFTNSKGRFFYLTFHFHCRRVTHRQTVRLGSAIKLPCPVEADPPPLIRWTKDGRSIHSSWIRFRELRMGLKIKEVEAEDAGTFNCQATNGFGSVNVNYTLIIIGEYAPIKM</sequence>
<evidence type="ECO:0000259" key="1">
    <source>
        <dbReference type="PROSITE" id="PS50835"/>
    </source>
</evidence>
<dbReference type="SUPFAM" id="SSF48726">
    <property type="entry name" value="Immunoglobulin"/>
    <property type="match status" value="1"/>
</dbReference>
<gene>
    <name evidence="2" type="primary">FGFRL1_1</name>
    <name evidence="2" type="ORF">GOODEAATRI_004725</name>
</gene>